<evidence type="ECO:0000313" key="13">
    <source>
        <dbReference type="Proteomes" id="UP001152523"/>
    </source>
</evidence>
<dbReference type="Pfam" id="PF02213">
    <property type="entry name" value="GYF"/>
    <property type="match status" value="1"/>
</dbReference>
<dbReference type="PROSITE" id="PS01359">
    <property type="entry name" value="ZF_PHD_1"/>
    <property type="match status" value="1"/>
</dbReference>
<evidence type="ECO:0000256" key="4">
    <source>
        <dbReference type="ARBA" id="ARBA00023125"/>
    </source>
</evidence>
<reference evidence="12" key="1">
    <citation type="submission" date="2022-07" db="EMBL/GenBank/DDBJ databases">
        <authorList>
            <person name="Macas J."/>
            <person name="Novak P."/>
            <person name="Neumann P."/>
        </authorList>
    </citation>
    <scope>NUCLEOTIDE SEQUENCE</scope>
</reference>
<feature type="region of interest" description="Disordered" evidence="6">
    <location>
        <begin position="236"/>
        <end position="540"/>
    </location>
</feature>
<feature type="compositionally biased region" description="Basic and acidic residues" evidence="6">
    <location>
        <begin position="706"/>
        <end position="717"/>
    </location>
</feature>
<feature type="compositionally biased region" description="Acidic residues" evidence="6">
    <location>
        <begin position="404"/>
        <end position="416"/>
    </location>
</feature>
<sequence length="1692" mass="186188">MADGEVTVPKVDKPLLEEANGGVNLTETEPYVSHPEPNVLNEAGTGLPRTFDALSPETNMEMETGHREESIADTVDLRIEEGTGEEAVFGMVNPPMEVGVGDEGAAEMFSSRNEGREEEVWAKEETVLNSNDDTHKEAVVEAAPVVTSESKSHVQTEVSALEHLEPESGCETIVTTGQSLNEIVPHPAPVLEPDIEHALDIEVGAATVFASSDNFQLDGDNSEAVDLMVTDIPTSEANRDLETDGNTTTKTGDDVDASFPAVEATRESGTDGESERKVEVEGAASFQPMEADKEMETSGNETTIDKEDEPDPFPTAVASREMETDLEDATKYKEDEAASTPSEDASREETDGEEATKAEEDEVASIPIVEASRQLGTDGEEDMKDEEDEVASIPTVEASRELETDGEDDMKAEEDGAASIPTVEVGRQLETDEKYTTKADDGEDDSVPTGEASREWKTDGDDVMEAEDRDIPSAQTCEDSQEDPQSGENEVTMAEETTIADTEVETETDVADSGKASVGKRKKGKNSKSPSTPKTTSRTPAKKVTEEDVCFICFDGGDLVLCDRRGCPKAYHPSCVNRDEAFFRAKGRWNCGWHLCSICEKNAQYMCYTCTYSLCKGCIKSAVILCIRGNKGFCENCMRTVRLIESKQQQGDKEDSLVDFDDKSSWEYLFKDYYMDLKERLSLSLEEIAEAKSPWKGSDVSGNRQEQNEQQHDHNEDGDSGSESSGEKVDANRLKRRKINKKQKSLSKEDDMTSSPVIAGSVGTSTPSNSEWGSKELIDFVKHMRNGDTTAVSQFDVQRLLLMYIKRNKLRTPNKMSQIMCDSRLQRLFGKPRVMHFEMLKLLESHFLLKEDSHTDDAHGTVVDTEMEADEYQDTPVKEVKDRKHKRKKGHNRGPQSNLDDYAAIDMHNIGLIYARRKLMEDLLEDEEKFQDKVVGTFVRIRISGNNQKQDLYRLVQVIGLSRTSDPYKVGKRTTDIMLEILNLNKTELISIDTISNQDFTEDECNRLRQSMKCGLVKRPTVGVILDKAMEVHEARVSDWLESEVLRITNLRDRASEKGRRKELRECVEKLALLKTPEERQRRLDDIPQIHDDPKMDPSYESEDDDNIVTDDYRRDSYTRSRDSSFNWRGRDPISPRSNFSPKDPYISVGSKMQSKNWEPDRYSSSKNTLAKGADATHASEIINENSLGLGRGDRDQLDYINMEKGNSTTTISRSAMTSGGVVPMSSSPVTPTTKATDNGGGAKINETEKIWHYQDPSGKNQGPFSIVQLRKWNNTGYFPADLRIWKSTEKQEESILLTDALAGRFQKVTENKILAGVVLQKHEGERSNLDQTLVSPNAPSGLVPAGVSGEMWGGNDSFNLPSPTPKQTNNALPSPTSFPGENHISEPSRLVLPAGVPPLLASSVSAGVQPLMNSENALTHSSTGFSPMTNTAISEPPATMMMVHNQHAAQDPNPHLVQNPNVDANVLCTVPTTPGQPQGGYGNWGGGIMPAVPNLASTFSNTGGVPALPQPEYWMGQTQGSQPNIQPQPMPNLQWMPQNGPAAVWGTMPQGNPNMGWVGPAPAMNMNWGAPVQAMAAPNVNPGWVMPTGPFQVNMNPGWVPQPMAGNPSVPAMAPPNANPGWATPTASGPRDNCPQGGDNTTGFNDGRSWNNRQASGGGPPRGGFNKRQMLCPYNTDRRCRKGSRCDYRHA</sequence>
<feature type="compositionally biased region" description="Basic residues" evidence="6">
    <location>
        <begin position="734"/>
        <end position="745"/>
    </location>
</feature>
<feature type="compositionally biased region" description="Acidic residues" evidence="6">
    <location>
        <begin position="378"/>
        <end position="390"/>
    </location>
</feature>
<feature type="compositionally biased region" description="Polar residues" evidence="6">
    <location>
        <begin position="1357"/>
        <end position="1380"/>
    </location>
</feature>
<feature type="region of interest" description="Disordered" evidence="6">
    <location>
        <begin position="1623"/>
        <end position="1671"/>
    </location>
</feature>
<dbReference type="PROSITE" id="PS50829">
    <property type="entry name" value="GYF"/>
    <property type="match status" value="1"/>
</dbReference>
<dbReference type="PROSITE" id="PS51925">
    <property type="entry name" value="SWIB_MDM2"/>
    <property type="match status" value="1"/>
</dbReference>
<dbReference type="PROSITE" id="PS50103">
    <property type="entry name" value="ZF_C3H1"/>
    <property type="match status" value="1"/>
</dbReference>
<dbReference type="SUPFAM" id="SSF159042">
    <property type="entry name" value="Plus3-like"/>
    <property type="match status" value="1"/>
</dbReference>
<evidence type="ECO:0000313" key="12">
    <source>
        <dbReference type="EMBL" id="CAH9126076.1"/>
    </source>
</evidence>
<dbReference type="GO" id="GO:0003677">
    <property type="term" value="F:DNA binding"/>
    <property type="evidence" value="ECO:0007669"/>
    <property type="project" value="UniProtKB-KW"/>
</dbReference>
<feature type="domain" description="PHD-type" evidence="7">
    <location>
        <begin position="547"/>
        <end position="613"/>
    </location>
</feature>
<evidence type="ECO:0008006" key="14">
    <source>
        <dbReference type="Google" id="ProtNLM"/>
    </source>
</evidence>
<dbReference type="CDD" id="cd00072">
    <property type="entry name" value="GYF"/>
    <property type="match status" value="1"/>
</dbReference>
<dbReference type="InterPro" id="IPR000571">
    <property type="entry name" value="Znf_CCCH"/>
</dbReference>
<accession>A0AAV0ES64</accession>
<feature type="compositionally biased region" description="Basic residues" evidence="6">
    <location>
        <begin position="883"/>
        <end position="892"/>
    </location>
</feature>
<dbReference type="InterPro" id="IPR019787">
    <property type="entry name" value="Znf_PHD-finger"/>
</dbReference>
<keyword evidence="13" id="KW-1185">Reference proteome</keyword>
<feature type="zinc finger region" description="C3H1-type" evidence="5">
    <location>
        <begin position="1667"/>
        <end position="1692"/>
    </location>
</feature>
<dbReference type="SUPFAM" id="SSF55277">
    <property type="entry name" value="GYF domain"/>
    <property type="match status" value="1"/>
</dbReference>
<evidence type="ECO:0000256" key="5">
    <source>
        <dbReference type="PROSITE-ProRule" id="PRU00723"/>
    </source>
</evidence>
<feature type="region of interest" description="Disordered" evidence="6">
    <location>
        <begin position="866"/>
        <end position="899"/>
    </location>
</feature>
<dbReference type="InterPro" id="IPR001965">
    <property type="entry name" value="Znf_PHD"/>
</dbReference>
<dbReference type="Pfam" id="PF25980">
    <property type="entry name" value="NERD_plant"/>
    <property type="match status" value="1"/>
</dbReference>
<gene>
    <name evidence="12" type="ORF">CEPIT_LOCUS27252</name>
</gene>
<dbReference type="InterPro" id="IPR019835">
    <property type="entry name" value="SWIB_domain"/>
</dbReference>
<dbReference type="InterPro" id="IPR036885">
    <property type="entry name" value="SWIB_MDM2_dom_sf"/>
</dbReference>
<evidence type="ECO:0000259" key="11">
    <source>
        <dbReference type="PROSITE" id="PS51925"/>
    </source>
</evidence>
<dbReference type="Gene3D" id="3.30.40.10">
    <property type="entry name" value="Zinc/RING finger domain, C3HC4 (zinc finger)"/>
    <property type="match status" value="1"/>
</dbReference>
<protein>
    <recommendedName>
        <fullName evidence="14">Zinc finger CCCH domain-containing protein 19</fullName>
    </recommendedName>
</protein>
<feature type="compositionally biased region" description="Low complexity" evidence="6">
    <location>
        <begin position="527"/>
        <end position="539"/>
    </location>
</feature>
<dbReference type="InterPro" id="IPR013083">
    <property type="entry name" value="Znf_RING/FYVE/PHD"/>
</dbReference>
<feature type="region of interest" description="Disordered" evidence="6">
    <location>
        <begin position="1211"/>
        <end position="1242"/>
    </location>
</feature>
<organism evidence="12 13">
    <name type="scientific">Cuscuta epithymum</name>
    <dbReference type="NCBI Taxonomy" id="186058"/>
    <lineage>
        <taxon>Eukaryota</taxon>
        <taxon>Viridiplantae</taxon>
        <taxon>Streptophyta</taxon>
        <taxon>Embryophyta</taxon>
        <taxon>Tracheophyta</taxon>
        <taxon>Spermatophyta</taxon>
        <taxon>Magnoliopsida</taxon>
        <taxon>eudicotyledons</taxon>
        <taxon>Gunneridae</taxon>
        <taxon>Pentapetalae</taxon>
        <taxon>asterids</taxon>
        <taxon>lamiids</taxon>
        <taxon>Solanales</taxon>
        <taxon>Convolvulaceae</taxon>
        <taxon>Cuscuteae</taxon>
        <taxon>Cuscuta</taxon>
        <taxon>Cuscuta subgen. Cuscuta</taxon>
    </lineage>
</organism>
<dbReference type="EMBL" id="CAMAPF010000939">
    <property type="protein sequence ID" value="CAH9126076.1"/>
    <property type="molecule type" value="Genomic_DNA"/>
</dbReference>
<keyword evidence="3 5" id="KW-0862">Zinc</keyword>
<feature type="compositionally biased region" description="Acidic residues" evidence="6">
    <location>
        <begin position="1100"/>
        <end position="1109"/>
    </location>
</feature>
<feature type="compositionally biased region" description="Basic and acidic residues" evidence="6">
    <location>
        <begin position="427"/>
        <end position="440"/>
    </location>
</feature>
<feature type="domain" description="C3H1-type" evidence="8">
    <location>
        <begin position="1667"/>
        <end position="1692"/>
    </location>
</feature>
<feature type="region of interest" description="Disordered" evidence="6">
    <location>
        <begin position="1079"/>
        <end position="1175"/>
    </location>
</feature>
<dbReference type="Gene3D" id="1.10.245.10">
    <property type="entry name" value="SWIB/MDM2 domain"/>
    <property type="match status" value="1"/>
</dbReference>
<dbReference type="CDD" id="cd10567">
    <property type="entry name" value="SWIB-MDM2_like"/>
    <property type="match status" value="1"/>
</dbReference>
<feature type="domain" description="GYF" evidence="9">
    <location>
        <begin position="1249"/>
        <end position="1303"/>
    </location>
</feature>
<dbReference type="InterPro" id="IPR036128">
    <property type="entry name" value="Plus3-like_sf"/>
</dbReference>
<dbReference type="InterPro" id="IPR003121">
    <property type="entry name" value="SWIB_MDM2_domain"/>
</dbReference>
<feature type="compositionally biased region" description="Basic and acidic residues" evidence="6">
    <location>
        <begin position="344"/>
        <end position="358"/>
    </location>
</feature>
<dbReference type="Gene3D" id="3.30.1490.40">
    <property type="match status" value="1"/>
</dbReference>
<dbReference type="InterPro" id="IPR003169">
    <property type="entry name" value="GYF"/>
</dbReference>
<dbReference type="SUPFAM" id="SSF57903">
    <property type="entry name" value="FYVE/PHD zinc finger"/>
    <property type="match status" value="1"/>
</dbReference>
<dbReference type="CDD" id="cd19757">
    <property type="entry name" value="Bbox1"/>
    <property type="match status" value="1"/>
</dbReference>
<dbReference type="InterPro" id="IPR019786">
    <property type="entry name" value="Zinc_finger_PHD-type_CS"/>
</dbReference>
<feature type="compositionally biased region" description="Basic and acidic residues" evidence="6">
    <location>
        <begin position="320"/>
        <end position="336"/>
    </location>
</feature>
<feature type="compositionally biased region" description="Basic and acidic residues" evidence="6">
    <location>
        <begin position="1079"/>
        <end position="1098"/>
    </location>
</feature>
<feature type="compositionally biased region" description="Basic and acidic residues" evidence="6">
    <location>
        <begin position="1111"/>
        <end position="1134"/>
    </location>
</feature>
<feature type="domain" description="Plus3" evidence="10">
    <location>
        <begin position="904"/>
        <end position="1037"/>
    </location>
</feature>
<evidence type="ECO:0000259" key="7">
    <source>
        <dbReference type="PROSITE" id="PS50016"/>
    </source>
</evidence>
<evidence type="ECO:0000256" key="2">
    <source>
        <dbReference type="ARBA" id="ARBA00022771"/>
    </source>
</evidence>
<evidence type="ECO:0000259" key="8">
    <source>
        <dbReference type="PROSITE" id="PS50103"/>
    </source>
</evidence>
<dbReference type="PANTHER" id="PTHR46695">
    <property type="entry name" value="ZINC FINGER CCCH DOMAIN-CONTAINING PROTEIN 44-RELATED"/>
    <property type="match status" value="1"/>
</dbReference>
<name>A0AAV0ES64_9ASTE</name>
<dbReference type="Pfam" id="PF02201">
    <property type="entry name" value="SWIB"/>
    <property type="match status" value="1"/>
</dbReference>
<feature type="region of interest" description="Disordered" evidence="6">
    <location>
        <begin position="1345"/>
        <end position="1387"/>
    </location>
</feature>
<dbReference type="SMART" id="SM00249">
    <property type="entry name" value="PHD"/>
    <property type="match status" value="1"/>
</dbReference>
<feature type="compositionally biased region" description="Polar residues" evidence="6">
    <location>
        <begin position="473"/>
        <end position="489"/>
    </location>
</feature>
<dbReference type="FunFam" id="3.30.40.10:FF:000303">
    <property type="entry name" value="Zinc finger CCCH domain-containing protein 19"/>
    <property type="match status" value="1"/>
</dbReference>
<evidence type="ECO:0000256" key="6">
    <source>
        <dbReference type="SAM" id="MobiDB-lite"/>
    </source>
</evidence>
<dbReference type="Proteomes" id="UP001152523">
    <property type="component" value="Unassembled WGS sequence"/>
</dbReference>
<feature type="compositionally biased region" description="Low complexity" evidence="6">
    <location>
        <begin position="1217"/>
        <end position="1234"/>
    </location>
</feature>
<feature type="domain" description="DM2" evidence="11">
    <location>
        <begin position="766"/>
        <end position="849"/>
    </location>
</feature>
<dbReference type="SMART" id="SM00719">
    <property type="entry name" value="Plus3"/>
    <property type="match status" value="1"/>
</dbReference>
<dbReference type="PROSITE" id="PS50016">
    <property type="entry name" value="ZF_PHD_2"/>
    <property type="match status" value="1"/>
</dbReference>
<evidence type="ECO:0000259" key="9">
    <source>
        <dbReference type="PROSITE" id="PS50829"/>
    </source>
</evidence>
<feature type="compositionally biased region" description="Polar residues" evidence="6">
    <location>
        <begin position="1639"/>
        <end position="1656"/>
    </location>
</feature>
<dbReference type="InterPro" id="IPR035445">
    <property type="entry name" value="GYF-like_dom_sf"/>
</dbReference>
<dbReference type="Gene3D" id="3.90.70.200">
    <property type="entry name" value="Plus-3 domain"/>
    <property type="match status" value="1"/>
</dbReference>
<dbReference type="GO" id="GO:0008270">
    <property type="term" value="F:zinc ion binding"/>
    <property type="evidence" value="ECO:0007669"/>
    <property type="project" value="UniProtKB-KW"/>
</dbReference>
<dbReference type="InterPro" id="IPR058668">
    <property type="entry name" value="NERD_dom"/>
</dbReference>
<evidence type="ECO:0000256" key="1">
    <source>
        <dbReference type="ARBA" id="ARBA00022723"/>
    </source>
</evidence>
<keyword evidence="2 5" id="KW-0863">Zinc-finger</keyword>
<dbReference type="PANTHER" id="PTHR46695:SF5">
    <property type="entry name" value="RNA POLYMERASE-ASSOCIATED PROTEIN RTF1 HOMOLOG"/>
    <property type="match status" value="1"/>
</dbReference>
<comment type="caution">
    <text evidence="12">The sequence shown here is derived from an EMBL/GenBank/DDBJ whole genome shotgun (WGS) entry which is preliminary data.</text>
</comment>
<dbReference type="Pfam" id="PF03126">
    <property type="entry name" value="Plus-3"/>
    <property type="match status" value="1"/>
</dbReference>
<evidence type="ECO:0000259" key="10">
    <source>
        <dbReference type="PROSITE" id="PS51360"/>
    </source>
</evidence>
<evidence type="ECO:0000256" key="3">
    <source>
        <dbReference type="ARBA" id="ARBA00022833"/>
    </source>
</evidence>
<keyword evidence="1 5" id="KW-0479">Metal-binding</keyword>
<dbReference type="InterPro" id="IPR011011">
    <property type="entry name" value="Znf_FYVE_PHD"/>
</dbReference>
<dbReference type="PROSITE" id="PS51360">
    <property type="entry name" value="PLUS3"/>
    <property type="match status" value="1"/>
</dbReference>
<dbReference type="SMART" id="SM00444">
    <property type="entry name" value="GYF"/>
    <property type="match status" value="1"/>
</dbReference>
<dbReference type="SUPFAM" id="SSF47592">
    <property type="entry name" value="SWIB/MDM2 domain"/>
    <property type="match status" value="1"/>
</dbReference>
<dbReference type="SMART" id="SM00151">
    <property type="entry name" value="SWIB"/>
    <property type="match status" value="1"/>
</dbReference>
<feature type="region of interest" description="Disordered" evidence="6">
    <location>
        <begin position="694"/>
        <end position="770"/>
    </location>
</feature>
<dbReference type="InterPro" id="IPR004343">
    <property type="entry name" value="Plus-3_dom"/>
</dbReference>
<feature type="compositionally biased region" description="Basic and acidic residues" evidence="6">
    <location>
        <begin position="264"/>
        <end position="280"/>
    </location>
</feature>
<dbReference type="CDD" id="cd15568">
    <property type="entry name" value="PHD5_NSD"/>
    <property type="match status" value="1"/>
</dbReference>
<keyword evidence="4" id="KW-0238">DNA-binding</keyword>
<proteinExistence type="predicted"/>